<comment type="caution">
    <text evidence="2">The sequence shown here is derived from an EMBL/GenBank/DDBJ whole genome shotgun (WGS) entry which is preliminary data.</text>
</comment>
<dbReference type="GO" id="GO:0006355">
    <property type="term" value="P:regulation of DNA-templated transcription"/>
    <property type="evidence" value="ECO:0007669"/>
    <property type="project" value="InterPro"/>
</dbReference>
<feature type="compositionally biased region" description="Basic and acidic residues" evidence="1">
    <location>
        <begin position="417"/>
        <end position="431"/>
    </location>
</feature>
<proteinExistence type="predicted"/>
<evidence type="ECO:0000313" key="2">
    <source>
        <dbReference type="EMBL" id="KAJ4267179.1"/>
    </source>
</evidence>
<dbReference type="AlphaFoldDB" id="A0A9W8S7F0"/>
<organism evidence="2 3">
    <name type="scientific">Fusarium torreyae</name>
    <dbReference type="NCBI Taxonomy" id="1237075"/>
    <lineage>
        <taxon>Eukaryota</taxon>
        <taxon>Fungi</taxon>
        <taxon>Dikarya</taxon>
        <taxon>Ascomycota</taxon>
        <taxon>Pezizomycotina</taxon>
        <taxon>Sordariomycetes</taxon>
        <taxon>Hypocreomycetidae</taxon>
        <taxon>Hypocreales</taxon>
        <taxon>Nectriaceae</taxon>
        <taxon>Fusarium</taxon>
    </lineage>
</organism>
<dbReference type="OrthoDB" id="2536795at2759"/>
<evidence type="ECO:0008006" key="4">
    <source>
        <dbReference type="Google" id="ProtNLM"/>
    </source>
</evidence>
<accession>A0A9W8S7F0</accession>
<gene>
    <name evidence="2" type="ORF">NW762_003280</name>
</gene>
<feature type="region of interest" description="Disordered" evidence="1">
    <location>
        <begin position="696"/>
        <end position="723"/>
    </location>
</feature>
<protein>
    <recommendedName>
        <fullName evidence="4">Frequency clock protein</fullName>
    </recommendedName>
</protein>
<dbReference type="Proteomes" id="UP001152049">
    <property type="component" value="Unassembled WGS sequence"/>
</dbReference>
<feature type="region of interest" description="Disordered" evidence="1">
    <location>
        <begin position="403"/>
        <end position="431"/>
    </location>
</feature>
<name>A0A9W8S7F0_9HYPO</name>
<dbReference type="GO" id="GO:0007623">
    <property type="term" value="P:circadian rhythm"/>
    <property type="evidence" value="ECO:0007669"/>
    <property type="project" value="InterPro"/>
</dbReference>
<dbReference type="GO" id="GO:0005737">
    <property type="term" value="C:cytoplasm"/>
    <property type="evidence" value="ECO:0007669"/>
    <property type="project" value="InterPro"/>
</dbReference>
<feature type="compositionally biased region" description="Polar residues" evidence="1">
    <location>
        <begin position="139"/>
        <end position="168"/>
    </location>
</feature>
<dbReference type="Pfam" id="PF09421">
    <property type="entry name" value="FRQ"/>
    <property type="match status" value="2"/>
</dbReference>
<dbReference type="InterPro" id="IPR018554">
    <property type="entry name" value="FRQ"/>
</dbReference>
<dbReference type="GO" id="GO:0005634">
    <property type="term" value="C:nucleus"/>
    <property type="evidence" value="ECO:0007669"/>
    <property type="project" value="InterPro"/>
</dbReference>
<reference evidence="2" key="1">
    <citation type="submission" date="2022-09" db="EMBL/GenBank/DDBJ databases">
        <title>Fusarium specimens isolated from Avocado Roots.</title>
        <authorList>
            <person name="Stajich J."/>
            <person name="Roper C."/>
            <person name="Heimlech-Rivalta G."/>
        </authorList>
    </citation>
    <scope>NUCLEOTIDE SEQUENCE</scope>
    <source>
        <strain evidence="2">CF00136</strain>
    </source>
</reference>
<feature type="compositionally biased region" description="Polar residues" evidence="1">
    <location>
        <begin position="211"/>
        <end position="224"/>
    </location>
</feature>
<dbReference type="EMBL" id="JAOQAZ010000004">
    <property type="protein sequence ID" value="KAJ4267179.1"/>
    <property type="molecule type" value="Genomic_DNA"/>
</dbReference>
<feature type="compositionally biased region" description="Polar residues" evidence="1">
    <location>
        <begin position="1"/>
        <end position="26"/>
    </location>
</feature>
<feature type="region of interest" description="Disordered" evidence="1">
    <location>
        <begin position="1"/>
        <end position="31"/>
    </location>
</feature>
<feature type="region of interest" description="Disordered" evidence="1">
    <location>
        <begin position="208"/>
        <end position="243"/>
    </location>
</feature>
<evidence type="ECO:0000313" key="3">
    <source>
        <dbReference type="Proteomes" id="UP001152049"/>
    </source>
</evidence>
<sequence length="723" mass="80688">MFPRQDISSKVTPPNDPSSQPESSAGSMDGDYRSVIDDLTLEIKALKKELRRCKKSGPSILDREKLFEVKVHGLPQEKKTELEAMLRDIALGVDVPLNASSLQKKETIPPNNRDIYPKSEIQHKHAPSPYPNLRRDDSAYNSISTEDKSFSTPFSPPTLRSTYLPNHQSQDREPELPRSLYGQHEFMTDNERKSLVVGRLEQLFTGRINGTDMSGKQPAQMTDITTAREPPTRRTEPTQETTPLSVERTPYFQRGEFNSRDHDSTSCLNVEQMEMEWLPNQRPTRACDLDPDRAQTPSENMKYLQHLGQLPPDSSHGQQVIQDVHLDTDGWVYLNLLCSLAQLHIINVTPDFVRSAVTKISTKLQLSPDGHKIRWRGESEDAMLGSHDSQKRPFADTIHDSENKRLQQEPSPLGTNDTHHDVSSKDMAKSKSQLDARVESFRYRPLFAQRESTVSSLSDMGYPAVIADGKDVSESGSGLNHSGDSAGRLQRREGAITYYSGVPFCTDLSGDPDDMLPVSRTPSSGQNPEISWQLSHFTQSPRRTTSGSLISYRPLSDRCQDLHQKPSAMDITKPQDITNSESEGTSDIELDLTWSGDQQYIEQQPLVPSGSGGVLPDDNFVVTVDTKRPKQDIPPQASKCQPNQSSEEIFLPQIKTPISHLVSEGSEIKPSPTIEIELLSVHIKKLTPLPLPPPAIFLPLSSTDDSTSGEMEDFSVEPLSSYS</sequence>
<feature type="region of interest" description="Disordered" evidence="1">
    <location>
        <begin position="102"/>
        <end position="175"/>
    </location>
</feature>
<keyword evidence="3" id="KW-1185">Reference proteome</keyword>
<evidence type="ECO:0000256" key="1">
    <source>
        <dbReference type="SAM" id="MobiDB-lite"/>
    </source>
</evidence>